<accession>A0AC34F570</accession>
<name>A0AC34F570_9BILA</name>
<evidence type="ECO:0000313" key="1">
    <source>
        <dbReference type="Proteomes" id="UP000887579"/>
    </source>
</evidence>
<dbReference type="WBParaSite" id="ES5_v2.g12181.t1">
    <property type="protein sequence ID" value="ES5_v2.g12181.t1"/>
    <property type="gene ID" value="ES5_v2.g12181"/>
</dbReference>
<evidence type="ECO:0000313" key="2">
    <source>
        <dbReference type="WBParaSite" id="ES5_v2.g12181.t1"/>
    </source>
</evidence>
<organism evidence="1 2">
    <name type="scientific">Panagrolaimus sp. ES5</name>
    <dbReference type="NCBI Taxonomy" id="591445"/>
    <lineage>
        <taxon>Eukaryota</taxon>
        <taxon>Metazoa</taxon>
        <taxon>Ecdysozoa</taxon>
        <taxon>Nematoda</taxon>
        <taxon>Chromadorea</taxon>
        <taxon>Rhabditida</taxon>
        <taxon>Tylenchina</taxon>
        <taxon>Panagrolaimomorpha</taxon>
        <taxon>Panagrolaimoidea</taxon>
        <taxon>Panagrolaimidae</taxon>
        <taxon>Panagrolaimus</taxon>
    </lineage>
</organism>
<protein>
    <submittedName>
        <fullName evidence="2">DNA2/NAM7 helicase-like C-terminal domain-containing protein</fullName>
    </submittedName>
</protein>
<proteinExistence type="predicted"/>
<dbReference type="Proteomes" id="UP000887579">
    <property type="component" value="Unplaced"/>
</dbReference>
<sequence>MFENSESSSLPPKGQIQIEHLFHTVVSYHVCKKDINVFTRPFHDLKTLLFGDKIFVQKYQNQNAALSSSDKVVMEEKNRIQFYGIVSSTSHDSSLINCHDFAYISSFHGYITDRMEMKLRKILEDILKGIPKKSQKLGTRLRCKYIKFPTGTYMNENSSIFIFPTVIQFCEPSFCNTTSPKEMDILISISNVEKLESIADLSQDLIAVYACFLCSFVKDKDQTISKTDLEWQIYNSEYAQVKYEGCDYYMTKEIKNYKNSLFSRNSVAVLKMHQSDDIPENGEEEKPKEIFVKINISKFEGKFKVRIENILQEWHLNSVNDLINAKYSLEPTDILAHWRPFIDKNVECENYIETTLANSKPSRAKILDAFMPVRDTNDMEILLQLIDPEEEFRRDKTLQFREIPYAHRIAREEISKGKPVVVIDGAHSTGKSELNVTILTVILEKILQSEKANSGSSKCLGFVSPCYTLKTQLNILRKYNFNLFGKLRILNLINFNDSESGSFLNVIEHVIRQCYPQRADKKKLIAAKELLKSKICAHQLENEHGYQRYGVYPNLSKEEKDAQKDFAETYVDLVTSQELKIYQDAIKVVFAYYRPNFVIASNEIFISLLPSMANYISHILIDEAGRMPFIEALNIVVETPNLEQLIFNGDFKEYPYHHRMRLEQRPECYVNIIKMINLNSPELSYIQLIKVFIMNPAIIKVMNDNFYAGRNLIPIFTSSLLNFGFLRNPQLPIAFHDIDGGDEYVAPTTRRNEHENNVGMKIIEKLLESRYPDFRRKILVLCNYSAEKKLMQEKKEKGNYQYVFEPQRIQTAISRARKALFIVGCRELLEECSV</sequence>
<reference evidence="2" key="1">
    <citation type="submission" date="2022-11" db="UniProtKB">
        <authorList>
            <consortium name="WormBaseParasite"/>
        </authorList>
    </citation>
    <scope>IDENTIFICATION</scope>
</reference>